<gene>
    <name evidence="1" type="ORF">SEMRO_817_G206880.1</name>
</gene>
<comment type="caution">
    <text evidence="1">The sequence shown here is derived from an EMBL/GenBank/DDBJ whole genome shotgun (WGS) entry which is preliminary data.</text>
</comment>
<reference evidence="1" key="1">
    <citation type="submission" date="2020-06" db="EMBL/GenBank/DDBJ databases">
        <authorList>
            <consortium name="Plant Systems Biology data submission"/>
        </authorList>
    </citation>
    <scope>NUCLEOTIDE SEQUENCE</scope>
    <source>
        <strain evidence="1">D6</strain>
    </source>
</reference>
<keyword evidence="2" id="KW-1185">Reference proteome</keyword>
<sequence length="110" mass="11886">MKRRKKRNSTTTASATTVLQNPHFGQLVAVSSTTQALFSFGVAGPTLGLSSTPLTGDTKPAHVLRVDAKDGIPIYTIKKASGETVQSVDQKFLSETWIYTGLEDCMVQVR</sequence>
<name>A0A9N8HIY3_9STRA</name>
<dbReference type="Proteomes" id="UP001153069">
    <property type="component" value="Unassembled WGS sequence"/>
</dbReference>
<accession>A0A9N8HIY3</accession>
<organism evidence="1 2">
    <name type="scientific">Seminavis robusta</name>
    <dbReference type="NCBI Taxonomy" id="568900"/>
    <lineage>
        <taxon>Eukaryota</taxon>
        <taxon>Sar</taxon>
        <taxon>Stramenopiles</taxon>
        <taxon>Ochrophyta</taxon>
        <taxon>Bacillariophyta</taxon>
        <taxon>Bacillariophyceae</taxon>
        <taxon>Bacillariophycidae</taxon>
        <taxon>Naviculales</taxon>
        <taxon>Naviculaceae</taxon>
        <taxon>Seminavis</taxon>
    </lineage>
</organism>
<evidence type="ECO:0000313" key="2">
    <source>
        <dbReference type="Proteomes" id="UP001153069"/>
    </source>
</evidence>
<proteinExistence type="predicted"/>
<dbReference type="EMBL" id="CAICTM010000816">
    <property type="protein sequence ID" value="CAB9516953.1"/>
    <property type="molecule type" value="Genomic_DNA"/>
</dbReference>
<evidence type="ECO:0000313" key="1">
    <source>
        <dbReference type="EMBL" id="CAB9516953.1"/>
    </source>
</evidence>
<protein>
    <submittedName>
        <fullName evidence="1">Uncharacterized protein</fullName>
    </submittedName>
</protein>
<dbReference type="AlphaFoldDB" id="A0A9N8HIY3"/>